<dbReference type="EMBL" id="JAIWYP010000005">
    <property type="protein sequence ID" value="KAH3829159.1"/>
    <property type="molecule type" value="Genomic_DNA"/>
</dbReference>
<proteinExistence type="predicted"/>
<evidence type="ECO:0000313" key="2">
    <source>
        <dbReference type="EMBL" id="KAH3829158.1"/>
    </source>
</evidence>
<reference evidence="2" key="2">
    <citation type="submission" date="2020-11" db="EMBL/GenBank/DDBJ databases">
        <authorList>
            <person name="McCartney M.A."/>
            <person name="Auch B."/>
            <person name="Kono T."/>
            <person name="Mallez S."/>
            <person name="Becker A."/>
            <person name="Gohl D.M."/>
            <person name="Silverstein K.A.T."/>
            <person name="Koren S."/>
            <person name="Bechman K.B."/>
            <person name="Herman A."/>
            <person name="Abrahante J.E."/>
            <person name="Garbe J."/>
        </authorList>
    </citation>
    <scope>NUCLEOTIDE SEQUENCE</scope>
    <source>
        <strain evidence="2">Duluth1</strain>
        <tissue evidence="2">Whole animal</tissue>
    </source>
</reference>
<sequence length="51" mass="5410">MSDFFKSAFGLISGATAGREDSDFVGQVVELGSQKLRGKRKIAEGSVPPTH</sequence>
<dbReference type="EMBL" id="JAIWYP010000005">
    <property type="protein sequence ID" value="KAH3829158.1"/>
    <property type="molecule type" value="Genomic_DNA"/>
</dbReference>
<comment type="caution">
    <text evidence="2">The sequence shown here is derived from an EMBL/GenBank/DDBJ whole genome shotgun (WGS) entry which is preliminary data.</text>
</comment>
<evidence type="ECO:0000313" key="4">
    <source>
        <dbReference type="Proteomes" id="UP000828390"/>
    </source>
</evidence>
<reference evidence="2" key="1">
    <citation type="journal article" date="2019" name="bioRxiv">
        <title>The Genome of the Zebra Mussel, Dreissena polymorpha: A Resource for Invasive Species Research.</title>
        <authorList>
            <person name="McCartney M.A."/>
            <person name="Auch B."/>
            <person name="Kono T."/>
            <person name="Mallez S."/>
            <person name="Zhang Y."/>
            <person name="Obille A."/>
            <person name="Becker A."/>
            <person name="Abrahante J.E."/>
            <person name="Garbe J."/>
            <person name="Badalamenti J.P."/>
            <person name="Herman A."/>
            <person name="Mangelson H."/>
            <person name="Liachko I."/>
            <person name="Sullivan S."/>
            <person name="Sone E.D."/>
            <person name="Koren S."/>
            <person name="Silverstein K.A.T."/>
            <person name="Beckman K.B."/>
            <person name="Gohl D.M."/>
        </authorList>
    </citation>
    <scope>NUCLEOTIDE SEQUENCE</scope>
    <source>
        <strain evidence="2">Duluth1</strain>
        <tissue evidence="2">Whole animal</tissue>
    </source>
</reference>
<evidence type="ECO:0000313" key="1">
    <source>
        <dbReference type="EMBL" id="KAH3829139.1"/>
    </source>
</evidence>
<organism evidence="2 4">
    <name type="scientific">Dreissena polymorpha</name>
    <name type="common">Zebra mussel</name>
    <name type="synonym">Mytilus polymorpha</name>
    <dbReference type="NCBI Taxonomy" id="45954"/>
    <lineage>
        <taxon>Eukaryota</taxon>
        <taxon>Metazoa</taxon>
        <taxon>Spiralia</taxon>
        <taxon>Lophotrochozoa</taxon>
        <taxon>Mollusca</taxon>
        <taxon>Bivalvia</taxon>
        <taxon>Autobranchia</taxon>
        <taxon>Heteroconchia</taxon>
        <taxon>Euheterodonta</taxon>
        <taxon>Imparidentia</taxon>
        <taxon>Neoheterodontei</taxon>
        <taxon>Myida</taxon>
        <taxon>Dreissenoidea</taxon>
        <taxon>Dreissenidae</taxon>
        <taxon>Dreissena</taxon>
    </lineage>
</organism>
<evidence type="ECO:0000313" key="3">
    <source>
        <dbReference type="EMBL" id="KAH3829159.1"/>
    </source>
</evidence>
<accession>A0A9D4K271</accession>
<keyword evidence="4" id="KW-1185">Reference proteome</keyword>
<protein>
    <submittedName>
        <fullName evidence="2">Uncharacterized protein</fullName>
    </submittedName>
</protein>
<dbReference type="EMBL" id="JAIWYP010000005">
    <property type="protein sequence ID" value="KAH3829139.1"/>
    <property type="molecule type" value="Genomic_DNA"/>
</dbReference>
<dbReference type="Proteomes" id="UP000828390">
    <property type="component" value="Unassembled WGS sequence"/>
</dbReference>
<dbReference type="AlphaFoldDB" id="A0A9D4K271"/>
<name>A0A9D4K271_DREPO</name>
<gene>
    <name evidence="1" type="ORF">DPMN_131127</name>
    <name evidence="2" type="ORF">DPMN_131148</name>
    <name evidence="3" type="ORF">DPMN_131149</name>
</gene>